<dbReference type="Proteomes" id="UP000095287">
    <property type="component" value="Unplaced"/>
</dbReference>
<reference evidence="2" key="1">
    <citation type="submission" date="2016-11" db="UniProtKB">
        <authorList>
            <consortium name="WormBaseParasite"/>
        </authorList>
    </citation>
    <scope>IDENTIFICATION</scope>
</reference>
<dbReference type="WBParaSite" id="L893_g25031.t1">
    <property type="protein sequence ID" value="L893_g25031.t1"/>
    <property type="gene ID" value="L893_g25031"/>
</dbReference>
<protein>
    <submittedName>
        <fullName evidence="2">F-box domain-containing protein</fullName>
    </submittedName>
</protein>
<evidence type="ECO:0000313" key="1">
    <source>
        <dbReference type="Proteomes" id="UP000095287"/>
    </source>
</evidence>
<dbReference type="AlphaFoldDB" id="A0A1I7ZCE1"/>
<keyword evidence="1" id="KW-1185">Reference proteome</keyword>
<sequence length="321" mass="37516">MEAVPLKFVDSVVEQLGWETLTELAPNVRHWRWKHVIYLHYRNRVYYEVVFRKEEQGFKHAFKDKKGKLDLLINARMILKNRRFARIFYVRDATKGRCSPHWDNVQLLSESATQKLLGSIAPLIDRVSGKFKSFSGSAECTNVLLTSFSRKVYLRELTLRYCGQIAYDFLEDQINNSHFLSYVRIAGRNWPQSSLDLIRKFCLKGRLGRRTEATVASRDVVINSGYIKSLFNVWRTGGDLNFCLYYDWTIADDDDDDELGPLLNQGGVKSNPSWVPTTVVHRTKKSIACVSNSYYLIQCFICECRFLRCNLKERYPEYHNF</sequence>
<evidence type="ECO:0000313" key="2">
    <source>
        <dbReference type="WBParaSite" id="L893_g25031.t1"/>
    </source>
</evidence>
<name>A0A1I7ZCE1_9BILA</name>
<organism evidence="1 2">
    <name type="scientific">Steinernema glaseri</name>
    <dbReference type="NCBI Taxonomy" id="37863"/>
    <lineage>
        <taxon>Eukaryota</taxon>
        <taxon>Metazoa</taxon>
        <taxon>Ecdysozoa</taxon>
        <taxon>Nematoda</taxon>
        <taxon>Chromadorea</taxon>
        <taxon>Rhabditida</taxon>
        <taxon>Tylenchina</taxon>
        <taxon>Panagrolaimomorpha</taxon>
        <taxon>Strongyloidoidea</taxon>
        <taxon>Steinernematidae</taxon>
        <taxon>Steinernema</taxon>
    </lineage>
</organism>
<accession>A0A1I7ZCE1</accession>
<proteinExistence type="predicted"/>